<accession>A0ACB8XQM2</accession>
<sequence>METSGVSEVEAWAWGGWTKVSICSLISLTLSSFGLVTRLAGILIEGFGSTSGAMVSSGAIVFVGMSIETFSSGALTSSSSVRSHDNWSQRFAKLEDVLSLSMAEDLSESSSSSESSNFPFLDTSPLLEVKVLAFP</sequence>
<comment type="caution">
    <text evidence="1">The sequence shown here is derived from an EMBL/GenBank/DDBJ whole genome shotgun (WGS) entry which is preliminary data.</text>
</comment>
<organism evidence="1 2">
    <name type="scientific">Arctium lappa</name>
    <name type="common">Greater burdock</name>
    <name type="synonym">Lappa major</name>
    <dbReference type="NCBI Taxonomy" id="4217"/>
    <lineage>
        <taxon>Eukaryota</taxon>
        <taxon>Viridiplantae</taxon>
        <taxon>Streptophyta</taxon>
        <taxon>Embryophyta</taxon>
        <taxon>Tracheophyta</taxon>
        <taxon>Spermatophyta</taxon>
        <taxon>Magnoliopsida</taxon>
        <taxon>eudicotyledons</taxon>
        <taxon>Gunneridae</taxon>
        <taxon>Pentapetalae</taxon>
        <taxon>asterids</taxon>
        <taxon>campanulids</taxon>
        <taxon>Asterales</taxon>
        <taxon>Asteraceae</taxon>
        <taxon>Carduoideae</taxon>
        <taxon>Cardueae</taxon>
        <taxon>Arctiinae</taxon>
        <taxon>Arctium</taxon>
    </lineage>
</organism>
<dbReference type="EMBL" id="CM042061">
    <property type="protein sequence ID" value="KAI3672741.1"/>
    <property type="molecule type" value="Genomic_DNA"/>
</dbReference>
<protein>
    <submittedName>
        <fullName evidence="1">Uncharacterized protein</fullName>
    </submittedName>
</protein>
<name>A0ACB8XQM2_ARCLA</name>
<keyword evidence="2" id="KW-1185">Reference proteome</keyword>
<evidence type="ECO:0000313" key="2">
    <source>
        <dbReference type="Proteomes" id="UP001055879"/>
    </source>
</evidence>
<proteinExistence type="predicted"/>
<dbReference type="Proteomes" id="UP001055879">
    <property type="component" value="Linkage Group LG15"/>
</dbReference>
<evidence type="ECO:0000313" key="1">
    <source>
        <dbReference type="EMBL" id="KAI3672741.1"/>
    </source>
</evidence>
<reference evidence="1 2" key="2">
    <citation type="journal article" date="2022" name="Mol. Ecol. Resour.">
        <title>The genomes of chicory, endive, great burdock and yacon provide insights into Asteraceae paleo-polyploidization history and plant inulin production.</title>
        <authorList>
            <person name="Fan W."/>
            <person name="Wang S."/>
            <person name="Wang H."/>
            <person name="Wang A."/>
            <person name="Jiang F."/>
            <person name="Liu H."/>
            <person name="Zhao H."/>
            <person name="Xu D."/>
            <person name="Zhang Y."/>
        </authorList>
    </citation>
    <scope>NUCLEOTIDE SEQUENCE [LARGE SCALE GENOMIC DNA]</scope>
    <source>
        <strain evidence="2">cv. Niubang</strain>
    </source>
</reference>
<gene>
    <name evidence="1" type="ORF">L6452_38839</name>
</gene>
<reference evidence="2" key="1">
    <citation type="journal article" date="2022" name="Mol. Ecol. Resour.">
        <title>The genomes of chicory, endive, great burdock and yacon provide insights into Asteraceae palaeo-polyploidization history and plant inulin production.</title>
        <authorList>
            <person name="Fan W."/>
            <person name="Wang S."/>
            <person name="Wang H."/>
            <person name="Wang A."/>
            <person name="Jiang F."/>
            <person name="Liu H."/>
            <person name="Zhao H."/>
            <person name="Xu D."/>
            <person name="Zhang Y."/>
        </authorList>
    </citation>
    <scope>NUCLEOTIDE SEQUENCE [LARGE SCALE GENOMIC DNA]</scope>
    <source>
        <strain evidence="2">cv. Niubang</strain>
    </source>
</reference>